<dbReference type="GO" id="GO:0005737">
    <property type="term" value="C:cytoplasm"/>
    <property type="evidence" value="ECO:0007669"/>
    <property type="project" value="UniProtKB-SubCell"/>
</dbReference>
<comment type="subcellular location">
    <subcellularLocation>
        <location evidence="3">Cytoplasm</location>
    </subcellularLocation>
</comment>
<evidence type="ECO:0000313" key="5">
    <source>
        <dbReference type="Proteomes" id="UP000254150"/>
    </source>
</evidence>
<dbReference type="HAMAP" id="MF_01384">
    <property type="entry name" value="UreD"/>
    <property type="match status" value="1"/>
</dbReference>
<dbReference type="EMBL" id="UHID01000001">
    <property type="protein sequence ID" value="SUO95284.1"/>
    <property type="molecule type" value="Genomic_DNA"/>
</dbReference>
<dbReference type="InterPro" id="IPR002669">
    <property type="entry name" value="UreD"/>
</dbReference>
<sequence length="313" mass="33891">MRAVRDRLAPEHYEIAVLPAEVSALASRPDTLGPGSPAKVGVLDLEFALRGDRTELVGRYQKTPLQIMRPLYVDPAVPGMAFTYVMATGGGVAQADRYRQDLVCGPGTQALFTTQAATKVYRMEHDYATQRVHLTAGEGAYVEYLPDAVIPFAGSRFHQSSVVTADETATVVYAETVTGGRLARGERHEYTVFTSDLEIRRPDGTLLAVDTMRLRPEDVGGVTGPGVFAGHDHVASVHVVSTRRPAQEIADTLHRSLADADVLHGTSVLPEACGAWTRILGHEQPCVTAAVHTAWDAVRRLLLGHPAPDLRKQ</sequence>
<accession>A0A380MSX2</accession>
<organism evidence="4 5">
    <name type="scientific">Streptomyces griseus</name>
    <dbReference type="NCBI Taxonomy" id="1911"/>
    <lineage>
        <taxon>Bacteria</taxon>
        <taxon>Bacillati</taxon>
        <taxon>Actinomycetota</taxon>
        <taxon>Actinomycetes</taxon>
        <taxon>Kitasatosporales</taxon>
        <taxon>Streptomycetaceae</taxon>
        <taxon>Streptomyces</taxon>
    </lineage>
</organism>
<dbReference type="Proteomes" id="UP000254150">
    <property type="component" value="Unassembled WGS sequence"/>
</dbReference>
<keyword evidence="3" id="KW-0963">Cytoplasm</keyword>
<keyword evidence="2 3" id="KW-0143">Chaperone</keyword>
<dbReference type="AlphaFoldDB" id="A0A380MSX2"/>
<dbReference type="GO" id="GO:0016151">
    <property type="term" value="F:nickel cation binding"/>
    <property type="evidence" value="ECO:0007669"/>
    <property type="project" value="UniProtKB-UniRule"/>
</dbReference>
<evidence type="ECO:0000256" key="1">
    <source>
        <dbReference type="ARBA" id="ARBA00007177"/>
    </source>
</evidence>
<comment type="similarity">
    <text evidence="1 3">Belongs to the UreD family.</text>
</comment>
<dbReference type="RefSeq" id="WP_115068062.1">
    <property type="nucleotide sequence ID" value="NZ_UHID01000001.1"/>
</dbReference>
<dbReference type="PANTHER" id="PTHR33643:SF1">
    <property type="entry name" value="UREASE ACCESSORY PROTEIN D"/>
    <property type="match status" value="1"/>
</dbReference>
<reference evidence="4 5" key="1">
    <citation type="submission" date="2018-06" db="EMBL/GenBank/DDBJ databases">
        <authorList>
            <consortium name="Pathogen Informatics"/>
            <person name="Doyle S."/>
        </authorList>
    </citation>
    <scope>NUCLEOTIDE SEQUENCE [LARGE SCALE GENOMIC DNA]</scope>
    <source>
        <strain evidence="4 5">NCTC7807</strain>
    </source>
</reference>
<dbReference type="GeneID" id="95068342"/>
<gene>
    <name evidence="4" type="primary">ureD2</name>
    <name evidence="3" type="synonym">ureD</name>
    <name evidence="4" type="ORF">NCTC7807_01298</name>
</gene>
<comment type="function">
    <text evidence="3">Required for maturation of urease via the functional incorporation of the urease nickel metallocenter.</text>
</comment>
<comment type="subunit">
    <text evidence="3">UreD, UreF and UreG form a complex that acts as a GTP-hydrolysis-dependent molecular chaperone, activating the urease apoprotein by helping to assemble the nickel containing metallocenter of UreC. The UreE protein probably delivers the nickel.</text>
</comment>
<evidence type="ECO:0000256" key="3">
    <source>
        <dbReference type="HAMAP-Rule" id="MF_01384"/>
    </source>
</evidence>
<proteinExistence type="inferred from homology"/>
<protein>
    <recommendedName>
        <fullName evidence="3">Urease accessory protein UreD</fullName>
    </recommendedName>
</protein>
<keyword evidence="3" id="KW-0996">Nickel insertion</keyword>
<name>A0A380MSX2_STRGR</name>
<evidence type="ECO:0000313" key="4">
    <source>
        <dbReference type="EMBL" id="SUO95284.1"/>
    </source>
</evidence>
<evidence type="ECO:0000256" key="2">
    <source>
        <dbReference type="ARBA" id="ARBA00023186"/>
    </source>
</evidence>
<dbReference type="Pfam" id="PF01774">
    <property type="entry name" value="UreD"/>
    <property type="match status" value="1"/>
</dbReference>
<dbReference type="PANTHER" id="PTHR33643">
    <property type="entry name" value="UREASE ACCESSORY PROTEIN D"/>
    <property type="match status" value="1"/>
</dbReference>